<evidence type="ECO:0000313" key="2">
    <source>
        <dbReference type="EMBL" id="CAD9025489.1"/>
    </source>
</evidence>
<proteinExistence type="predicted"/>
<gene>
    <name evidence="1" type="ORF">EGYM00392_LOCUS36616</name>
    <name evidence="2" type="ORF">EGYM00392_LOCUS36617</name>
</gene>
<dbReference type="EMBL" id="HBGA01098084">
    <property type="protein sequence ID" value="CAD9025488.1"/>
    <property type="molecule type" value="Transcribed_RNA"/>
</dbReference>
<dbReference type="EMBL" id="HBGA01098085">
    <property type="protein sequence ID" value="CAD9025489.1"/>
    <property type="molecule type" value="Transcribed_RNA"/>
</dbReference>
<name>A0A6U8GL99_9EUGL</name>
<reference evidence="1" key="1">
    <citation type="submission" date="2021-01" db="EMBL/GenBank/DDBJ databases">
        <authorList>
            <person name="Corre E."/>
            <person name="Pelletier E."/>
            <person name="Niang G."/>
            <person name="Scheremetjew M."/>
            <person name="Finn R."/>
            <person name="Kale V."/>
            <person name="Holt S."/>
            <person name="Cochrane G."/>
            <person name="Meng A."/>
            <person name="Brown T."/>
            <person name="Cohen L."/>
        </authorList>
    </citation>
    <scope>NUCLEOTIDE SEQUENCE</scope>
    <source>
        <strain evidence="1">NIES-381</strain>
    </source>
</reference>
<accession>A0A6U8GL99</accession>
<dbReference type="AlphaFoldDB" id="A0A6U8GL99"/>
<sequence>MEKDKDARSVWCGVWHLSQPSKDAKYNHSTRPLRRQQYIEKWIPTFFYLEWIGFMHPPDVPESVLDSLWAGFGGGRAADVDGPEAWNRGSCWSSTPPEYDEGRCIYIISRVILEGRCVHPSGPVDSSHQAPSGDESIMHATLWCVNCCPSSAGALLKG</sequence>
<evidence type="ECO:0000313" key="1">
    <source>
        <dbReference type="EMBL" id="CAD9025488.1"/>
    </source>
</evidence>
<protein>
    <submittedName>
        <fullName evidence="1">Uncharacterized protein</fullName>
    </submittedName>
</protein>
<organism evidence="1">
    <name type="scientific">Eutreptiella gymnastica</name>
    <dbReference type="NCBI Taxonomy" id="73025"/>
    <lineage>
        <taxon>Eukaryota</taxon>
        <taxon>Discoba</taxon>
        <taxon>Euglenozoa</taxon>
        <taxon>Euglenida</taxon>
        <taxon>Spirocuta</taxon>
        <taxon>Euglenophyceae</taxon>
        <taxon>Eutreptiales</taxon>
        <taxon>Eutreptiaceae</taxon>
        <taxon>Eutreptiella</taxon>
    </lineage>
</organism>